<evidence type="ECO:0000313" key="2">
    <source>
        <dbReference type="Proteomes" id="UP001214638"/>
    </source>
</evidence>
<dbReference type="GeneID" id="94335979"/>
<dbReference type="KEGG" id="bdw:94335979"/>
<accession>A0AAD9UP67</accession>
<keyword evidence="2" id="KW-1185">Reference proteome</keyword>
<proteinExistence type="predicted"/>
<sequence length="281" mass="32428">MATSHAINRILSSCLKNPHSKQYGWTHLDSLFYSARNRENRNILDRIDSPRMIINIARRGLKLQVFDSTLWNDLSHKALEMQQSFKASQWVELLHVFKRIKIRDGKLYYTAMQQIENNIHELSLQQLSILALCFAYFDFCPSALFNKIALIVCEDFLKHKFHPNQEQLKALTKISSYAHLVGAFAKCSFGNKQLFNTVALDIVDLFAQNKGLIPSNLLLKIVISYVSLGYRHVPLFDVLCKEMVTAKLSRDELTTIKSQFDVIDYENDLMNNVFAYRLGNS</sequence>
<gene>
    <name evidence="1" type="ORF">BdWA1_001681</name>
</gene>
<organism evidence="1 2">
    <name type="scientific">Babesia duncani</name>
    <dbReference type="NCBI Taxonomy" id="323732"/>
    <lineage>
        <taxon>Eukaryota</taxon>
        <taxon>Sar</taxon>
        <taxon>Alveolata</taxon>
        <taxon>Apicomplexa</taxon>
        <taxon>Aconoidasida</taxon>
        <taxon>Piroplasmida</taxon>
        <taxon>Babesiidae</taxon>
        <taxon>Babesia</taxon>
    </lineage>
</organism>
<dbReference type="RefSeq" id="XP_067803277.1">
    <property type="nucleotide sequence ID" value="XM_067946713.1"/>
</dbReference>
<dbReference type="EMBL" id="JALLKP010000002">
    <property type="protein sequence ID" value="KAK2196435.1"/>
    <property type="molecule type" value="Genomic_DNA"/>
</dbReference>
<dbReference type="Proteomes" id="UP001214638">
    <property type="component" value="Unassembled WGS sequence"/>
</dbReference>
<comment type="caution">
    <text evidence="1">The sequence shown here is derived from an EMBL/GenBank/DDBJ whole genome shotgun (WGS) entry which is preliminary data.</text>
</comment>
<protein>
    <submittedName>
        <fullName evidence="1">Uncharacterized protein</fullName>
    </submittedName>
</protein>
<dbReference type="AlphaFoldDB" id="A0AAD9UP67"/>
<evidence type="ECO:0000313" key="1">
    <source>
        <dbReference type="EMBL" id="KAK2196435.1"/>
    </source>
</evidence>
<reference evidence="1" key="1">
    <citation type="journal article" date="2023" name="Nat. Microbiol.">
        <title>Babesia duncani multi-omics identifies virulence factors and drug targets.</title>
        <authorList>
            <person name="Singh P."/>
            <person name="Lonardi S."/>
            <person name="Liang Q."/>
            <person name="Vydyam P."/>
            <person name="Khabirova E."/>
            <person name="Fang T."/>
            <person name="Gihaz S."/>
            <person name="Thekkiniath J."/>
            <person name="Munshi M."/>
            <person name="Abel S."/>
            <person name="Ciampossin L."/>
            <person name="Batugedara G."/>
            <person name="Gupta M."/>
            <person name="Lu X.M."/>
            <person name="Lenz T."/>
            <person name="Chakravarty S."/>
            <person name="Cornillot E."/>
            <person name="Hu Y."/>
            <person name="Ma W."/>
            <person name="Gonzalez L.M."/>
            <person name="Sanchez S."/>
            <person name="Estrada K."/>
            <person name="Sanchez-Flores A."/>
            <person name="Montero E."/>
            <person name="Harb O.S."/>
            <person name="Le Roch K.G."/>
            <person name="Mamoun C.B."/>
        </authorList>
    </citation>
    <scope>NUCLEOTIDE SEQUENCE</scope>
    <source>
        <strain evidence="1">WA1</strain>
    </source>
</reference>
<name>A0AAD9UP67_9APIC</name>